<accession>A0AAN5AN61</accession>
<gene>
    <name evidence="1" type="ORF">PEDI_30850</name>
</gene>
<reference evidence="1 2" key="1">
    <citation type="submission" date="2021-12" db="EMBL/GenBank/DDBJ databases">
        <title>Genome sequencing of bacteria with rrn-lacking chromosome and rrn-plasmid.</title>
        <authorList>
            <person name="Anda M."/>
            <person name="Iwasaki W."/>
        </authorList>
    </citation>
    <scope>NUCLEOTIDE SEQUENCE [LARGE SCALE GENOMIC DNA]</scope>
    <source>
        <strain evidence="1 2">NBRC 15940</strain>
    </source>
</reference>
<dbReference type="Proteomes" id="UP001310022">
    <property type="component" value="Unassembled WGS sequence"/>
</dbReference>
<proteinExistence type="predicted"/>
<comment type="caution">
    <text evidence="1">The sequence shown here is derived from an EMBL/GenBank/DDBJ whole genome shotgun (WGS) entry which is preliminary data.</text>
</comment>
<organism evidence="1 2">
    <name type="scientific">Persicobacter diffluens</name>
    <dbReference type="NCBI Taxonomy" id="981"/>
    <lineage>
        <taxon>Bacteria</taxon>
        <taxon>Pseudomonadati</taxon>
        <taxon>Bacteroidota</taxon>
        <taxon>Cytophagia</taxon>
        <taxon>Cytophagales</taxon>
        <taxon>Persicobacteraceae</taxon>
        <taxon>Persicobacter</taxon>
    </lineage>
</organism>
<dbReference type="AlphaFoldDB" id="A0AAN5AN61"/>
<dbReference type="EMBL" id="BQKE01000002">
    <property type="protein sequence ID" value="GJM62533.1"/>
    <property type="molecule type" value="Genomic_DNA"/>
</dbReference>
<name>A0AAN5AN61_9BACT</name>
<protein>
    <submittedName>
        <fullName evidence="1">Uncharacterized protein</fullName>
    </submittedName>
</protein>
<dbReference type="RefSeq" id="WP_060688066.1">
    <property type="nucleotide sequence ID" value="NZ_BQKE01000002.1"/>
</dbReference>
<sequence>MSIEKTKAYRIAQAMQSRTPYRYQFYMQAIAEVRKLEAMLEIYADSKNAERLPEGRRQSSALQFPDWIKNMEEGIALLKQAIYQYENGLY</sequence>
<keyword evidence="2" id="KW-1185">Reference proteome</keyword>
<evidence type="ECO:0000313" key="2">
    <source>
        <dbReference type="Proteomes" id="UP001310022"/>
    </source>
</evidence>
<evidence type="ECO:0000313" key="1">
    <source>
        <dbReference type="EMBL" id="GJM62533.1"/>
    </source>
</evidence>